<dbReference type="Proteomes" id="UP000009227">
    <property type="component" value="Chromosome"/>
</dbReference>
<dbReference type="HOGENOM" id="CLU_712940_0_0_2"/>
<accession>F6BBZ2</accession>
<name>F6BBZ2_METIK</name>
<dbReference type="InterPro" id="IPR058966">
    <property type="entry name" value="MJECL33-like"/>
</dbReference>
<proteinExistence type="predicted"/>
<evidence type="ECO:0000313" key="2">
    <source>
        <dbReference type="EMBL" id="AEF96073.1"/>
    </source>
</evidence>
<keyword evidence="1" id="KW-0175">Coiled coil</keyword>
<protein>
    <submittedName>
        <fullName evidence="2">Uncharacterized protein</fullName>
    </submittedName>
</protein>
<evidence type="ECO:0000256" key="1">
    <source>
        <dbReference type="SAM" id="Coils"/>
    </source>
</evidence>
<dbReference type="Pfam" id="PF25924">
    <property type="entry name" value="MJECL33"/>
    <property type="match status" value="1"/>
</dbReference>
<dbReference type="KEGG" id="mig:Metig_0517"/>
<sequence length="405" mass="47844">MDATFAGSTIPNITNRPQLYEWLERNMERSYKDILDDTKLEPEQNVVKTYILESNTHPKKLSRIIKTGKIELLDEYEFYMLRIGDEGYFFIDAKNPRFWKLYTLQKSEESDKYFNKLISPIKSRLDNLWMPTGDLEKFLKKADYVRGLSTKHDETPFYLDNGVEEIANKLSISGNGESVYKLIEIIQSLSPDDIQEFEKLIEDFQLSNDTKIKKIFNTIKKLHEFKHLMRITKSKIKIVSEDDKDKFVLEDIYYWGKFTVKGTSIEKHNEIVDETIENYEQKIEIIEDSLIDYTSSDWDDRIPLIYEFEKEIEDLKSFVEGLISVKEPFRIWGLAKQVEEDMYYISGVDLHNGDRFSLEVTPWWMRLYLPKGSCGNTALRLLSNIQQTYDSETILEVEKHGERIR</sequence>
<organism evidence="3">
    <name type="scientific">Methanotorris igneus (strain DSM 5666 / JCM 11834 / Kol 5)</name>
    <dbReference type="NCBI Taxonomy" id="880724"/>
    <lineage>
        <taxon>Archaea</taxon>
        <taxon>Methanobacteriati</taxon>
        <taxon>Methanobacteriota</taxon>
        <taxon>Methanomada group</taxon>
        <taxon>Methanococci</taxon>
        <taxon>Methanococcales</taxon>
        <taxon>Methanocaldococcaceae</taxon>
        <taxon>Methanotorris</taxon>
    </lineage>
</organism>
<dbReference type="GeneID" id="10643354"/>
<gene>
    <name evidence="2" type="ordered locus">Metig_0517</name>
</gene>
<reference evidence="2 3" key="1">
    <citation type="submission" date="2011-05" db="EMBL/GenBank/DDBJ databases">
        <title>Complete sequence of Methanotorris igneus Kol 5.</title>
        <authorList>
            <consortium name="US DOE Joint Genome Institute"/>
            <person name="Lucas S."/>
            <person name="Han J."/>
            <person name="Lapidus A."/>
            <person name="Cheng J.-F."/>
            <person name="Goodwin L."/>
            <person name="Pitluck S."/>
            <person name="Peters L."/>
            <person name="Mikhailova N."/>
            <person name="Chertkov O."/>
            <person name="Han C."/>
            <person name="Tapia R."/>
            <person name="Land M."/>
            <person name="Hauser L."/>
            <person name="Kyrpides N."/>
            <person name="Ivanova N."/>
            <person name="Pagani I."/>
            <person name="Sieprawska-Lupa M."/>
            <person name="Whitman W."/>
            <person name="Woyke T."/>
        </authorList>
    </citation>
    <scope>NUCLEOTIDE SEQUENCE [LARGE SCALE GENOMIC DNA]</scope>
    <source>
        <strain evidence="3">DSM 5666 / JCM 11834 / Kol 5</strain>
    </source>
</reference>
<dbReference type="EMBL" id="CP002737">
    <property type="protein sequence ID" value="AEF96073.1"/>
    <property type="molecule type" value="Genomic_DNA"/>
</dbReference>
<feature type="coiled-coil region" evidence="1">
    <location>
        <begin position="269"/>
        <end position="296"/>
    </location>
</feature>
<dbReference type="RefSeq" id="WP_013798681.1">
    <property type="nucleotide sequence ID" value="NC_015562.1"/>
</dbReference>
<evidence type="ECO:0000313" key="3">
    <source>
        <dbReference type="Proteomes" id="UP000009227"/>
    </source>
</evidence>
<keyword evidence="3" id="KW-1185">Reference proteome</keyword>
<dbReference type="AlphaFoldDB" id="F6BBZ2"/>